<dbReference type="GO" id="GO:0005886">
    <property type="term" value="C:plasma membrane"/>
    <property type="evidence" value="ECO:0007669"/>
    <property type="project" value="UniProtKB-SubCell"/>
</dbReference>
<evidence type="ECO:0000256" key="3">
    <source>
        <dbReference type="ARBA" id="ARBA00022475"/>
    </source>
</evidence>
<dbReference type="PANTHER" id="PTHR30460">
    <property type="entry name" value="MODERATE CONDUCTANCE MECHANOSENSITIVE CHANNEL YBIO"/>
    <property type="match status" value="1"/>
</dbReference>
<keyword evidence="4 7" id="KW-0812">Transmembrane</keyword>
<keyword evidence="3" id="KW-1003">Cell membrane</keyword>
<keyword evidence="5 7" id="KW-1133">Transmembrane helix</keyword>
<proteinExistence type="inferred from homology"/>
<comment type="subcellular location">
    <subcellularLocation>
        <location evidence="1">Cell membrane</location>
        <topology evidence="1">Multi-pass membrane protein</topology>
    </subcellularLocation>
</comment>
<evidence type="ECO:0000313" key="11">
    <source>
        <dbReference type="Proteomes" id="UP000546173"/>
    </source>
</evidence>
<accession>A0A7X1G2S9</accession>
<dbReference type="GO" id="GO:0008381">
    <property type="term" value="F:mechanosensitive monoatomic ion channel activity"/>
    <property type="evidence" value="ECO:0007669"/>
    <property type="project" value="InterPro"/>
</dbReference>
<dbReference type="PANTHER" id="PTHR30460:SF0">
    <property type="entry name" value="MODERATE CONDUCTANCE MECHANOSENSITIVE CHANNEL YBIO"/>
    <property type="match status" value="1"/>
</dbReference>
<dbReference type="Gene3D" id="3.30.70.100">
    <property type="match status" value="1"/>
</dbReference>
<dbReference type="Gene3D" id="2.30.30.60">
    <property type="match status" value="1"/>
</dbReference>
<sequence length="710" mass="77293">MNNRDKCRGSANLQVKIHSTTGVPINRATRIVFSSPAKILLPLLFLLLTSTLQAAEAPAADAPVEEPAPLVQGGLLGAISTGIDDVQKKLDLDEHLLDTWRLRTDRAASEVDKLINRHAHSALDLATDFILLSVCWMAAFLLAHFLGRFIVARSGHRRFVRERPRLHNLLGYILPFTLPAIIALPVTLYASHSLDASIARAIGMSLAYATSSGIFSTSVIMCVITLFDSGHKRAAVTVLRRYAPRPLFMIGFLAALSDALTSPQIARQLGTNFTASLAVVAGLFATLSFAVLVVRMRRPVAHLIRNRPLAQRLQHRGVQESLRLFSALWYLPILLMILVSAVHLIGAGEESQKALQNALLTTVLLIATVFLSTVMQHLFKPAAAATAAPRLRPYKELLRNLGHAVVRIVMAIAFIELLGRIWGVSMLEFAASNSMGRAISDSLSSIGLILLVTWLLWVVLDTAIQEALKPSVGKRASRQPSTRVLTILPMLRNAIKIILLVICTITTMANLGINVAPLLAGAGVVGLAIGFGSQQLVQDVITGLFILIEDTIAIGDWVVLDSGHAGTVESLTIRTLRLRDGKGFVHSVPFGQIKAVTNQSRQFAYAFFSVQFTYDSDIDTALDLIRQAGQSIVEDVMLKHNLQGPLQVFGVDKMDLNGIVLTSQFRTVSGGQYGVGRAFNERLKKLVDQHDNVRFAQYYPALGLPAPTPT</sequence>
<feature type="transmembrane region" description="Helical" evidence="7">
    <location>
        <begin position="247"/>
        <end position="266"/>
    </location>
</feature>
<evidence type="ECO:0000259" key="8">
    <source>
        <dbReference type="Pfam" id="PF00924"/>
    </source>
</evidence>
<keyword evidence="11" id="KW-1185">Reference proteome</keyword>
<dbReference type="InterPro" id="IPR023408">
    <property type="entry name" value="MscS_beta-dom_sf"/>
</dbReference>
<feature type="transmembrane region" description="Helical" evidence="7">
    <location>
        <begin position="400"/>
        <end position="422"/>
    </location>
</feature>
<feature type="transmembrane region" description="Helical" evidence="7">
    <location>
        <begin position="322"/>
        <end position="346"/>
    </location>
</feature>
<evidence type="ECO:0000256" key="7">
    <source>
        <dbReference type="SAM" id="Phobius"/>
    </source>
</evidence>
<gene>
    <name evidence="10" type="ORF">H7993_02895</name>
</gene>
<dbReference type="InterPro" id="IPR006685">
    <property type="entry name" value="MscS_channel_2nd"/>
</dbReference>
<evidence type="ECO:0000256" key="4">
    <source>
        <dbReference type="ARBA" id="ARBA00022692"/>
    </source>
</evidence>
<feature type="transmembrane region" description="Helical" evidence="7">
    <location>
        <begin position="484"/>
        <end position="509"/>
    </location>
</feature>
<feature type="transmembrane region" description="Helical" evidence="7">
    <location>
        <begin position="358"/>
        <end position="379"/>
    </location>
</feature>
<organism evidence="10 11">
    <name type="scientific">Pseudomonas baltica</name>
    <dbReference type="NCBI Taxonomy" id="2762576"/>
    <lineage>
        <taxon>Bacteria</taxon>
        <taxon>Pseudomonadati</taxon>
        <taxon>Pseudomonadota</taxon>
        <taxon>Gammaproteobacteria</taxon>
        <taxon>Pseudomonadales</taxon>
        <taxon>Pseudomonadaceae</taxon>
        <taxon>Pseudomonas</taxon>
    </lineage>
</organism>
<dbReference type="SUPFAM" id="SSF50182">
    <property type="entry name" value="Sm-like ribonucleoproteins"/>
    <property type="match status" value="1"/>
</dbReference>
<evidence type="ECO:0000259" key="9">
    <source>
        <dbReference type="Pfam" id="PF21088"/>
    </source>
</evidence>
<comment type="caution">
    <text evidence="10">The sequence shown here is derived from an EMBL/GenBank/DDBJ whole genome shotgun (WGS) entry which is preliminary data.</text>
</comment>
<dbReference type="SUPFAM" id="SSF82861">
    <property type="entry name" value="Mechanosensitive channel protein MscS (YggB), transmembrane region"/>
    <property type="match status" value="1"/>
</dbReference>
<dbReference type="SUPFAM" id="SSF82689">
    <property type="entry name" value="Mechanosensitive channel protein MscS (YggB), C-terminal domain"/>
    <property type="match status" value="1"/>
</dbReference>
<evidence type="ECO:0000313" key="10">
    <source>
        <dbReference type="EMBL" id="MBC2677328.1"/>
    </source>
</evidence>
<dbReference type="EMBL" id="JACMYH010000001">
    <property type="protein sequence ID" value="MBC2677328.1"/>
    <property type="molecule type" value="Genomic_DNA"/>
</dbReference>
<evidence type="ECO:0000256" key="5">
    <source>
        <dbReference type="ARBA" id="ARBA00022989"/>
    </source>
</evidence>
<dbReference type="InterPro" id="IPR011014">
    <property type="entry name" value="MscS_channel_TM-2"/>
</dbReference>
<evidence type="ECO:0000256" key="6">
    <source>
        <dbReference type="ARBA" id="ARBA00023136"/>
    </source>
</evidence>
<dbReference type="Pfam" id="PF00924">
    <property type="entry name" value="MS_channel_2nd"/>
    <property type="match status" value="1"/>
</dbReference>
<dbReference type="InterPro" id="IPR045276">
    <property type="entry name" value="YbiO_bact"/>
</dbReference>
<protein>
    <submittedName>
        <fullName evidence="10">Mechanosensitive ion channel</fullName>
    </submittedName>
</protein>
<reference evidence="10 11" key="1">
    <citation type="submission" date="2020-08" db="EMBL/GenBank/DDBJ databases">
        <title>Pseudomonas sp. nov.</title>
        <authorList>
            <person name="Gieschler S."/>
            <person name="Fiedler G."/>
            <person name="Brinks E."/>
            <person name="Boehnlein C."/>
            <person name="Franz C.M.A.P."/>
            <person name="Kabisch J."/>
        </authorList>
    </citation>
    <scope>NUCLEOTIDE SEQUENCE [LARGE SCALE GENOMIC DNA]</scope>
    <source>
        <strain evidence="10 11">MBT-2</strain>
    </source>
</reference>
<evidence type="ECO:0000256" key="2">
    <source>
        <dbReference type="ARBA" id="ARBA00008017"/>
    </source>
</evidence>
<dbReference type="AlphaFoldDB" id="A0A7X1G2S9"/>
<keyword evidence="6 7" id="KW-0472">Membrane</keyword>
<dbReference type="Pfam" id="PF21088">
    <property type="entry name" value="MS_channel_1st"/>
    <property type="match status" value="1"/>
</dbReference>
<feature type="transmembrane region" description="Helical" evidence="7">
    <location>
        <begin position="442"/>
        <end position="464"/>
    </location>
</feature>
<dbReference type="Gene3D" id="1.10.287.1260">
    <property type="match status" value="1"/>
</dbReference>
<dbReference type="InterPro" id="IPR049142">
    <property type="entry name" value="MS_channel_1st"/>
</dbReference>
<feature type="transmembrane region" description="Helical" evidence="7">
    <location>
        <begin position="272"/>
        <end position="294"/>
    </location>
</feature>
<dbReference type="InterPro" id="IPR011066">
    <property type="entry name" value="MscS_channel_C_sf"/>
</dbReference>
<feature type="transmembrane region" description="Helical" evidence="7">
    <location>
        <begin position="202"/>
        <end position="227"/>
    </location>
</feature>
<dbReference type="InterPro" id="IPR010920">
    <property type="entry name" value="LSM_dom_sf"/>
</dbReference>
<comment type="similarity">
    <text evidence="2">Belongs to the MscS (TC 1.A.23) family.</text>
</comment>
<feature type="domain" description="Mechanosensitive ion channel transmembrane helices 2/3" evidence="9">
    <location>
        <begin position="493"/>
        <end position="534"/>
    </location>
</feature>
<dbReference type="Proteomes" id="UP000546173">
    <property type="component" value="Unassembled WGS sequence"/>
</dbReference>
<name>A0A7X1G2S9_9PSED</name>
<feature type="transmembrane region" description="Helical" evidence="7">
    <location>
        <begin position="129"/>
        <end position="151"/>
    </location>
</feature>
<feature type="domain" description="Mechanosensitive ion channel MscS" evidence="8">
    <location>
        <begin position="536"/>
        <end position="601"/>
    </location>
</feature>
<feature type="transmembrane region" description="Helical" evidence="7">
    <location>
        <begin position="172"/>
        <end position="190"/>
    </location>
</feature>
<evidence type="ECO:0000256" key="1">
    <source>
        <dbReference type="ARBA" id="ARBA00004651"/>
    </source>
</evidence>